<dbReference type="STRING" id="90262.A0A1X2I0H7"/>
<dbReference type="PANTHER" id="PTHR22997:SF0">
    <property type="entry name" value="PIH1 DOMAIN-CONTAINING PROTEIN 1"/>
    <property type="match status" value="1"/>
</dbReference>
<proteinExistence type="inferred from homology"/>
<dbReference type="GO" id="GO:0005737">
    <property type="term" value="C:cytoplasm"/>
    <property type="evidence" value="ECO:0007669"/>
    <property type="project" value="TreeGrafter"/>
</dbReference>
<evidence type="ECO:0000256" key="1">
    <source>
        <dbReference type="ARBA" id="ARBA00008511"/>
    </source>
</evidence>
<name>A0A1X2I0H7_9FUNG</name>
<dbReference type="GO" id="GO:0097255">
    <property type="term" value="C:R2TP complex"/>
    <property type="evidence" value="ECO:0007669"/>
    <property type="project" value="TreeGrafter"/>
</dbReference>
<dbReference type="OrthoDB" id="5135119at2759"/>
<dbReference type="Proteomes" id="UP000193560">
    <property type="component" value="Unassembled WGS sequence"/>
</dbReference>
<comment type="caution">
    <text evidence="3">The sequence shown here is derived from an EMBL/GenBank/DDBJ whole genome shotgun (WGS) entry which is preliminary data.</text>
</comment>
<dbReference type="GO" id="GO:0000492">
    <property type="term" value="P:box C/D snoRNP assembly"/>
    <property type="evidence" value="ECO:0007669"/>
    <property type="project" value="TreeGrafter"/>
</dbReference>
<accession>A0A1X2I0H7</accession>
<sequence>MTQYLNPAPKNAENAITIQPQPGYACKTRIESRRIPVKQSSYASASTVYINVCHSDRMPAPALATDAEIQAAMVAAPDATYRIPLSLGLPRQVKDDGSSCEGVIMDACIHTQPFVRSEHDLDFRLYVLELALEHAEDALGVNLSREFSILRLPAKGMPIPTRIIHVPKAPGSFDAFISSKVDENHYQTSGSITPITKTQPAWSFSPSFQQENGILTVVLQMPSSGSPATWKTEISSSHLILHGVTKDKAIDIKLPSTIDASSLSNQVTYYKISKHLVVNLAISDVRQRYI</sequence>
<protein>
    <submittedName>
        <fullName evidence="3">Pre-RNA processing PIH1/Nop17-domain-containing protein</fullName>
    </submittedName>
</protein>
<organism evidence="3 4">
    <name type="scientific">Absidia repens</name>
    <dbReference type="NCBI Taxonomy" id="90262"/>
    <lineage>
        <taxon>Eukaryota</taxon>
        <taxon>Fungi</taxon>
        <taxon>Fungi incertae sedis</taxon>
        <taxon>Mucoromycota</taxon>
        <taxon>Mucoromycotina</taxon>
        <taxon>Mucoromycetes</taxon>
        <taxon>Mucorales</taxon>
        <taxon>Cunninghamellaceae</taxon>
        <taxon>Absidia</taxon>
    </lineage>
</organism>
<evidence type="ECO:0000313" key="3">
    <source>
        <dbReference type="EMBL" id="ORZ06486.1"/>
    </source>
</evidence>
<reference evidence="3 4" key="1">
    <citation type="submission" date="2016-07" db="EMBL/GenBank/DDBJ databases">
        <title>Pervasive Adenine N6-methylation of Active Genes in Fungi.</title>
        <authorList>
            <consortium name="DOE Joint Genome Institute"/>
            <person name="Mondo S.J."/>
            <person name="Dannebaum R.O."/>
            <person name="Kuo R.C."/>
            <person name="Labutti K."/>
            <person name="Haridas S."/>
            <person name="Kuo A."/>
            <person name="Salamov A."/>
            <person name="Ahrendt S.R."/>
            <person name="Lipzen A."/>
            <person name="Sullivan W."/>
            <person name="Andreopoulos W.B."/>
            <person name="Clum A."/>
            <person name="Lindquist E."/>
            <person name="Daum C."/>
            <person name="Ramamoorthy G.K."/>
            <person name="Gryganskyi A."/>
            <person name="Culley D."/>
            <person name="Magnuson J.K."/>
            <person name="James T.Y."/>
            <person name="O'Malley M.A."/>
            <person name="Stajich J.E."/>
            <person name="Spatafora J.W."/>
            <person name="Visel A."/>
            <person name="Grigoriev I.V."/>
        </authorList>
    </citation>
    <scope>NUCLEOTIDE SEQUENCE [LARGE SCALE GENOMIC DNA]</scope>
    <source>
        <strain evidence="3 4">NRRL 1336</strain>
    </source>
</reference>
<dbReference type="PANTHER" id="PTHR22997">
    <property type="entry name" value="PIH1 DOMAIN-CONTAINING PROTEIN 1"/>
    <property type="match status" value="1"/>
</dbReference>
<dbReference type="EMBL" id="MCGE01000039">
    <property type="protein sequence ID" value="ORZ06486.1"/>
    <property type="molecule type" value="Genomic_DNA"/>
</dbReference>
<comment type="similarity">
    <text evidence="1">Belongs to the PIH1 family.</text>
</comment>
<dbReference type="AlphaFoldDB" id="A0A1X2I0H7"/>
<keyword evidence="4" id="KW-1185">Reference proteome</keyword>
<dbReference type="InterPro" id="IPR050734">
    <property type="entry name" value="PIH1/Kintoun_subfamily"/>
</dbReference>
<dbReference type="Pfam" id="PF08190">
    <property type="entry name" value="PIH1"/>
    <property type="match status" value="1"/>
</dbReference>
<evidence type="ECO:0000259" key="2">
    <source>
        <dbReference type="Pfam" id="PF08190"/>
    </source>
</evidence>
<feature type="domain" description="PIH1 N-terminal" evidence="2">
    <location>
        <begin position="15"/>
        <end position="163"/>
    </location>
</feature>
<dbReference type="GO" id="GO:0006364">
    <property type="term" value="P:rRNA processing"/>
    <property type="evidence" value="ECO:0007669"/>
    <property type="project" value="TreeGrafter"/>
</dbReference>
<dbReference type="GO" id="GO:1990904">
    <property type="term" value="C:ribonucleoprotein complex"/>
    <property type="evidence" value="ECO:0007669"/>
    <property type="project" value="TreeGrafter"/>
</dbReference>
<gene>
    <name evidence="3" type="ORF">BCR42DRAFT_427214</name>
</gene>
<dbReference type="InterPro" id="IPR012981">
    <property type="entry name" value="PIH1_N"/>
</dbReference>
<evidence type="ECO:0000313" key="4">
    <source>
        <dbReference type="Proteomes" id="UP000193560"/>
    </source>
</evidence>